<evidence type="ECO:0000256" key="2">
    <source>
        <dbReference type="ARBA" id="ARBA00012621"/>
    </source>
</evidence>
<accession>L0FXS9</accession>
<dbReference type="Proteomes" id="UP000010796">
    <property type="component" value="Chromosome"/>
</dbReference>
<dbReference type="Gene3D" id="3.40.50.11720">
    <property type="entry name" value="3-Deoxy-D-manno-octulosonic-acid transferase, N-terminal domain"/>
    <property type="match status" value="1"/>
</dbReference>
<protein>
    <recommendedName>
        <fullName evidence="3 8">3-deoxy-D-manno-octulosonic acid transferase</fullName>
        <shortName evidence="8">Kdo transferase</shortName>
        <ecNumber evidence="2 8">2.4.99.12</ecNumber>
    </recommendedName>
    <alternativeName>
        <fullName evidence="5 8">Lipid IV(A) 3-deoxy-D-manno-octulosonic acid transferase</fullName>
    </alternativeName>
</protein>
<evidence type="ECO:0000256" key="8">
    <source>
        <dbReference type="RuleBase" id="RU365103"/>
    </source>
</evidence>
<dbReference type="KEGG" id="evi:Echvi_1833"/>
<proteinExistence type="inferred from homology"/>
<keyword evidence="4 8" id="KW-0808">Transferase</keyword>
<keyword evidence="8" id="KW-1003">Cell membrane</keyword>
<dbReference type="STRING" id="926556.Echvi_1833"/>
<reference evidence="11" key="1">
    <citation type="submission" date="2012-02" db="EMBL/GenBank/DDBJ databases">
        <title>The complete genome of Echinicola vietnamensis DSM 17526.</title>
        <authorList>
            <person name="Lucas S."/>
            <person name="Copeland A."/>
            <person name="Lapidus A."/>
            <person name="Glavina del Rio T."/>
            <person name="Dalin E."/>
            <person name="Tice H."/>
            <person name="Bruce D."/>
            <person name="Goodwin L."/>
            <person name="Pitluck S."/>
            <person name="Peters L."/>
            <person name="Ovchinnikova G."/>
            <person name="Teshima H."/>
            <person name="Kyrpides N."/>
            <person name="Mavromatis K."/>
            <person name="Ivanova N."/>
            <person name="Brettin T."/>
            <person name="Detter J.C."/>
            <person name="Han C."/>
            <person name="Larimer F."/>
            <person name="Land M."/>
            <person name="Hauser L."/>
            <person name="Markowitz V."/>
            <person name="Cheng J.-F."/>
            <person name="Hugenholtz P."/>
            <person name="Woyke T."/>
            <person name="Wu D."/>
            <person name="Brambilla E."/>
            <person name="Klenk H.-P."/>
            <person name="Eisen J.A."/>
        </authorList>
    </citation>
    <scope>NUCLEOTIDE SEQUENCE [LARGE SCALE GENOMIC DNA]</scope>
    <source>
        <strain evidence="11">DSM 17526 / LMG 23754 / KMM 6221</strain>
    </source>
</reference>
<dbReference type="PANTHER" id="PTHR42755:SF1">
    <property type="entry name" value="3-DEOXY-D-MANNO-OCTULOSONIC ACID TRANSFERASE, MITOCHONDRIAL-RELATED"/>
    <property type="match status" value="1"/>
</dbReference>
<dbReference type="Pfam" id="PF04413">
    <property type="entry name" value="Glycos_transf_N"/>
    <property type="match status" value="1"/>
</dbReference>
<dbReference type="InterPro" id="IPR007507">
    <property type="entry name" value="Glycos_transf_N"/>
</dbReference>
<dbReference type="EC" id="2.4.99.12" evidence="2 8"/>
<keyword evidence="8" id="KW-1133">Transmembrane helix</keyword>
<keyword evidence="8" id="KW-0812">Transmembrane</keyword>
<dbReference type="UniPathway" id="UPA00958"/>
<name>L0FXS9_ECHVK</name>
<dbReference type="RefSeq" id="WP_015265654.1">
    <property type="nucleotide sequence ID" value="NC_019904.1"/>
</dbReference>
<sequence length="441" mass="49571">MSQKTAIDVRSFTGFLLFLGMKVLYDFSVWVFSGMLRMASGGDSKLARLVRGRKPVFDEIAIFREKHHGKVAWFHVASLGEYEQAKPVIARLKQEFPAMAVLVTFFSPSGYENVIKKPQPNVDGVTYLPFDTEGNAKHFLNLVKPSVVFFVKYDLWANFIFEAKKRQVPLFLFSAALRKDQVYFQFYGGFFRKVLKCFDHIYVQNDQTQRLLGEIGVSETTVTGDTRYDNVRAISQSPKQFPEIEALFGQKKVMVIGSAWPEDMEVILPFVNSHEDFHYIIAPHDINDAQIADWQLQIKHPSIKYSELDGASSEGVKVLFIDNIGMLSSLYQYAKVAYVGGAFGKGLHNILEPLAFYIPVLFGKLKKASKFPEGGISQQYGCGFEVEDAAAFEKIILALEAPEAYDQAVNAAEKLVMDNLGSAANIINSVKNTVQWSKKEG</sequence>
<feature type="domain" description="3-deoxy-D-manno-octulosonic-acid transferase N-terminal" evidence="9">
    <location>
        <begin position="64"/>
        <end position="229"/>
    </location>
</feature>
<evidence type="ECO:0000256" key="5">
    <source>
        <dbReference type="ARBA" id="ARBA00031445"/>
    </source>
</evidence>
<evidence type="ECO:0000256" key="7">
    <source>
        <dbReference type="PIRSR" id="PIRSR639901-1"/>
    </source>
</evidence>
<organism evidence="10 11">
    <name type="scientific">Echinicola vietnamensis (strain DSM 17526 / LMG 23754 / KMM 6221)</name>
    <dbReference type="NCBI Taxonomy" id="926556"/>
    <lineage>
        <taxon>Bacteria</taxon>
        <taxon>Pseudomonadati</taxon>
        <taxon>Bacteroidota</taxon>
        <taxon>Cytophagia</taxon>
        <taxon>Cytophagales</taxon>
        <taxon>Cyclobacteriaceae</taxon>
        <taxon>Echinicola</taxon>
    </lineage>
</organism>
<evidence type="ECO:0000256" key="3">
    <source>
        <dbReference type="ARBA" id="ARBA00019077"/>
    </source>
</evidence>
<comment type="function">
    <text evidence="8">Involved in lipopolysaccharide (LPS) biosynthesis. Catalyzes the transfer of 3-deoxy-D-manno-octulosonate (Kdo) residue(s) from CMP-Kdo to lipid IV(A), the tetraacyldisaccharide-1,4'-bisphosphate precursor of lipid A.</text>
</comment>
<dbReference type="Gene3D" id="3.40.50.2000">
    <property type="entry name" value="Glycogen Phosphorylase B"/>
    <property type="match status" value="1"/>
</dbReference>
<dbReference type="GO" id="GO:0005886">
    <property type="term" value="C:plasma membrane"/>
    <property type="evidence" value="ECO:0007669"/>
    <property type="project" value="UniProtKB-SubCell"/>
</dbReference>
<evidence type="ECO:0000259" key="9">
    <source>
        <dbReference type="Pfam" id="PF04413"/>
    </source>
</evidence>
<dbReference type="InterPro" id="IPR039901">
    <property type="entry name" value="Kdotransferase"/>
</dbReference>
<dbReference type="PANTHER" id="PTHR42755">
    <property type="entry name" value="3-DEOXY-MANNO-OCTULOSONATE CYTIDYLYLTRANSFERASE"/>
    <property type="match status" value="1"/>
</dbReference>
<feature type="transmembrane region" description="Helical" evidence="8">
    <location>
        <begin position="12"/>
        <end position="32"/>
    </location>
</feature>
<feature type="active site" description="Proton acceptor" evidence="7">
    <location>
        <position position="81"/>
    </location>
</feature>
<dbReference type="GO" id="GO:0009245">
    <property type="term" value="P:lipid A biosynthetic process"/>
    <property type="evidence" value="ECO:0007669"/>
    <property type="project" value="TreeGrafter"/>
</dbReference>
<dbReference type="AlphaFoldDB" id="L0FXS9"/>
<evidence type="ECO:0000313" key="11">
    <source>
        <dbReference type="Proteomes" id="UP000010796"/>
    </source>
</evidence>
<keyword evidence="8" id="KW-0472">Membrane</keyword>
<dbReference type="GO" id="GO:0009244">
    <property type="term" value="P:lipopolysaccharide core region biosynthetic process"/>
    <property type="evidence" value="ECO:0007669"/>
    <property type="project" value="UniProtKB-UniRule"/>
</dbReference>
<gene>
    <name evidence="10" type="ordered locus">Echvi_1833</name>
</gene>
<keyword evidence="11" id="KW-1185">Reference proteome</keyword>
<evidence type="ECO:0000313" key="10">
    <source>
        <dbReference type="EMBL" id="AGA78092.1"/>
    </source>
</evidence>
<evidence type="ECO:0000256" key="1">
    <source>
        <dbReference type="ARBA" id="ARBA00004713"/>
    </source>
</evidence>
<dbReference type="eggNOG" id="COG1519">
    <property type="taxonomic scope" value="Bacteria"/>
</dbReference>
<dbReference type="HOGENOM" id="CLU_036146_2_1_10"/>
<dbReference type="InterPro" id="IPR038107">
    <property type="entry name" value="Glycos_transf_N_sf"/>
</dbReference>
<dbReference type="PATRIC" id="fig|926556.3.peg.1949"/>
<comment type="catalytic activity">
    <reaction evidence="6 8">
        <text>lipid IVA (E. coli) + CMP-3-deoxy-beta-D-manno-octulosonate = alpha-Kdo-(2-&gt;6)-lipid IVA (E. coli) + CMP + H(+)</text>
        <dbReference type="Rhea" id="RHEA:28066"/>
        <dbReference type="ChEBI" id="CHEBI:15378"/>
        <dbReference type="ChEBI" id="CHEBI:58603"/>
        <dbReference type="ChEBI" id="CHEBI:60364"/>
        <dbReference type="ChEBI" id="CHEBI:60377"/>
        <dbReference type="ChEBI" id="CHEBI:85987"/>
        <dbReference type="EC" id="2.4.99.12"/>
    </reaction>
</comment>
<dbReference type="SUPFAM" id="SSF53756">
    <property type="entry name" value="UDP-Glycosyltransferase/glycogen phosphorylase"/>
    <property type="match status" value="1"/>
</dbReference>
<comment type="pathway">
    <text evidence="1 8">Bacterial outer membrane biogenesis; LPS core biosynthesis.</text>
</comment>
<keyword evidence="8" id="KW-0448">Lipopolysaccharide biosynthesis</keyword>
<evidence type="ECO:0000256" key="6">
    <source>
        <dbReference type="ARBA" id="ARBA00049183"/>
    </source>
</evidence>
<dbReference type="EMBL" id="CP003346">
    <property type="protein sequence ID" value="AGA78092.1"/>
    <property type="molecule type" value="Genomic_DNA"/>
</dbReference>
<comment type="similarity">
    <text evidence="8">Belongs to the glycosyltransferase group 1 family.</text>
</comment>
<evidence type="ECO:0000256" key="4">
    <source>
        <dbReference type="ARBA" id="ARBA00022679"/>
    </source>
</evidence>
<comment type="subcellular location">
    <subcellularLocation>
        <location evidence="8">Cell membrane</location>
    </subcellularLocation>
</comment>
<dbReference type="GO" id="GO:0043842">
    <property type="term" value="F:Kdo transferase activity"/>
    <property type="evidence" value="ECO:0007669"/>
    <property type="project" value="UniProtKB-EC"/>
</dbReference>